<evidence type="ECO:0000313" key="3">
    <source>
        <dbReference type="Proteomes" id="UP000078290"/>
    </source>
</evidence>
<dbReference type="AlphaFoldDB" id="A0A1B7KPQ5"/>
<keyword evidence="1" id="KW-1133">Transmembrane helix</keyword>
<protein>
    <submittedName>
        <fullName evidence="2">Uncharacterized protein</fullName>
    </submittedName>
</protein>
<keyword evidence="1" id="KW-0472">Membrane</keyword>
<dbReference type="EMBL" id="LXMA01000038">
    <property type="protein sequence ID" value="OAT72067.1"/>
    <property type="molecule type" value="Genomic_DNA"/>
</dbReference>
<organism evidence="2 3">
    <name type="scientific">Parageobacillus thermoglucosidasius</name>
    <name type="common">Geobacillus thermoglucosidasius</name>
    <dbReference type="NCBI Taxonomy" id="1426"/>
    <lineage>
        <taxon>Bacteria</taxon>
        <taxon>Bacillati</taxon>
        <taxon>Bacillota</taxon>
        <taxon>Bacilli</taxon>
        <taxon>Bacillales</taxon>
        <taxon>Anoxybacillaceae</taxon>
        <taxon>Parageobacillus</taxon>
    </lineage>
</organism>
<reference evidence="3" key="1">
    <citation type="submission" date="2016-05" db="EMBL/GenBank/DDBJ databases">
        <authorList>
            <person name="Wang W."/>
            <person name="Zhu L."/>
        </authorList>
    </citation>
    <scope>NUCLEOTIDE SEQUENCE [LARGE SCALE GENOMIC DNA]</scope>
    <source>
        <strain evidence="3">W-2</strain>
    </source>
</reference>
<accession>A0A1B7KPQ5</accession>
<feature type="transmembrane region" description="Helical" evidence="1">
    <location>
        <begin position="27"/>
        <end position="45"/>
    </location>
</feature>
<evidence type="ECO:0000256" key="1">
    <source>
        <dbReference type="SAM" id="Phobius"/>
    </source>
</evidence>
<sequence>MEFRVFSPHTTVLLQQWCLSQTPHFEWMIHLALFLIPFSLFIMPAEKECMQKKEIDNFWKVPAALIK</sequence>
<proteinExistence type="predicted"/>
<comment type="caution">
    <text evidence="2">The sequence shown here is derived from an EMBL/GenBank/DDBJ whole genome shotgun (WGS) entry which is preliminary data.</text>
</comment>
<keyword evidence="1" id="KW-0812">Transmembrane</keyword>
<evidence type="ECO:0000313" key="2">
    <source>
        <dbReference type="EMBL" id="OAT72067.1"/>
    </source>
</evidence>
<dbReference type="Proteomes" id="UP000078290">
    <property type="component" value="Unassembled WGS sequence"/>
</dbReference>
<gene>
    <name evidence="2" type="ORF">A7K69_11750</name>
</gene>
<name>A0A1B7KPQ5_PARTM</name>